<evidence type="ECO:0000313" key="2">
    <source>
        <dbReference type="Proteomes" id="UP000262878"/>
    </source>
</evidence>
<protein>
    <submittedName>
        <fullName evidence="1">Uncharacterized protein</fullName>
    </submittedName>
</protein>
<accession>A0A348WPJ5</accession>
<name>A0A348WPJ5_9GAMM</name>
<comment type="caution">
    <text evidence="1">The sequence shown here is derived from an EMBL/GenBank/DDBJ whole genome shotgun (WGS) entry which is preliminary data.</text>
</comment>
<dbReference type="STRING" id="314276.OS145_05942"/>
<gene>
    <name evidence="1" type="ORF">DCR58_06695</name>
</gene>
<proteinExistence type="predicted"/>
<reference evidence="1 2" key="1">
    <citation type="journal article" date="2018" name="Nat. Biotechnol.">
        <title>A standardized bacterial taxonomy based on genome phylogeny substantially revises the tree of life.</title>
        <authorList>
            <person name="Parks D.H."/>
            <person name="Chuvochina M."/>
            <person name="Waite D.W."/>
            <person name="Rinke C."/>
            <person name="Skarshewski A."/>
            <person name="Chaumeil P.A."/>
            <person name="Hugenholtz P."/>
        </authorList>
    </citation>
    <scope>NUCLEOTIDE SEQUENCE [LARGE SCALE GENOMIC DNA]</scope>
    <source>
        <strain evidence="1">UBA9360</strain>
    </source>
</reference>
<sequence>MQLIPQLSYTFDSAERLARHITQIDSQLILWCPVSAQPHHDVRISILLPDHLPPYVGKLARSAHLIGINGIHFAGFMINEQHALLRMRCLALIQPHRQLCGTILARLF</sequence>
<evidence type="ECO:0000313" key="1">
    <source>
        <dbReference type="EMBL" id="HAR56457.1"/>
    </source>
</evidence>
<organism evidence="1 2">
    <name type="scientific">Idiomarina baltica</name>
    <dbReference type="NCBI Taxonomy" id="190892"/>
    <lineage>
        <taxon>Bacteria</taxon>
        <taxon>Pseudomonadati</taxon>
        <taxon>Pseudomonadota</taxon>
        <taxon>Gammaproteobacteria</taxon>
        <taxon>Alteromonadales</taxon>
        <taxon>Idiomarinaceae</taxon>
        <taxon>Idiomarina</taxon>
    </lineage>
</organism>
<dbReference type="Proteomes" id="UP000262878">
    <property type="component" value="Unassembled WGS sequence"/>
</dbReference>
<dbReference type="EMBL" id="DMUP01000155">
    <property type="protein sequence ID" value="HAR56457.1"/>
    <property type="molecule type" value="Genomic_DNA"/>
</dbReference>
<dbReference type="AlphaFoldDB" id="A0A348WPJ5"/>